<evidence type="ECO:0000256" key="3">
    <source>
        <dbReference type="ARBA" id="ARBA00034247"/>
    </source>
</evidence>
<dbReference type="NCBIfam" id="TIGR00254">
    <property type="entry name" value="GGDEF"/>
    <property type="match status" value="1"/>
</dbReference>
<evidence type="ECO:0000259" key="4">
    <source>
        <dbReference type="PROSITE" id="PS50887"/>
    </source>
</evidence>
<evidence type="ECO:0000313" key="6">
    <source>
        <dbReference type="Proteomes" id="UP000305675"/>
    </source>
</evidence>
<dbReference type="GO" id="GO:1902201">
    <property type="term" value="P:negative regulation of bacterial-type flagellum-dependent cell motility"/>
    <property type="evidence" value="ECO:0007669"/>
    <property type="project" value="TreeGrafter"/>
</dbReference>
<dbReference type="GO" id="GO:0052621">
    <property type="term" value="F:diguanylate cyclase activity"/>
    <property type="evidence" value="ECO:0007669"/>
    <property type="project" value="UniProtKB-EC"/>
</dbReference>
<dbReference type="InterPro" id="IPR043128">
    <property type="entry name" value="Rev_trsase/Diguanyl_cyclase"/>
</dbReference>
<evidence type="ECO:0000313" key="5">
    <source>
        <dbReference type="EMBL" id="TKB50754.1"/>
    </source>
</evidence>
<dbReference type="SUPFAM" id="SSF55073">
    <property type="entry name" value="Nucleotide cyclase"/>
    <property type="match status" value="1"/>
</dbReference>
<dbReference type="RefSeq" id="WP_136865029.1">
    <property type="nucleotide sequence ID" value="NZ_SWCJ01000021.1"/>
</dbReference>
<comment type="caution">
    <text evidence="5">The sequence shown here is derived from an EMBL/GenBank/DDBJ whole genome shotgun (WGS) entry which is preliminary data.</text>
</comment>
<dbReference type="Pfam" id="PF00990">
    <property type="entry name" value="GGDEF"/>
    <property type="match status" value="1"/>
</dbReference>
<organism evidence="5 6">
    <name type="scientific">Ferrimonas aestuarii</name>
    <dbReference type="NCBI Taxonomy" id="2569539"/>
    <lineage>
        <taxon>Bacteria</taxon>
        <taxon>Pseudomonadati</taxon>
        <taxon>Pseudomonadota</taxon>
        <taxon>Gammaproteobacteria</taxon>
        <taxon>Alteromonadales</taxon>
        <taxon>Ferrimonadaceae</taxon>
        <taxon>Ferrimonas</taxon>
    </lineage>
</organism>
<dbReference type="PANTHER" id="PTHR45138">
    <property type="entry name" value="REGULATORY COMPONENTS OF SENSORY TRANSDUCTION SYSTEM"/>
    <property type="match status" value="1"/>
</dbReference>
<dbReference type="GO" id="GO:0005886">
    <property type="term" value="C:plasma membrane"/>
    <property type="evidence" value="ECO:0007669"/>
    <property type="project" value="TreeGrafter"/>
</dbReference>
<name>A0A4U1BHB5_9GAMM</name>
<dbReference type="OrthoDB" id="9812260at2"/>
<keyword evidence="6" id="KW-1185">Reference proteome</keyword>
<dbReference type="Proteomes" id="UP000305675">
    <property type="component" value="Unassembled WGS sequence"/>
</dbReference>
<comment type="catalytic activity">
    <reaction evidence="3">
        <text>2 GTP = 3',3'-c-di-GMP + 2 diphosphate</text>
        <dbReference type="Rhea" id="RHEA:24898"/>
        <dbReference type="ChEBI" id="CHEBI:33019"/>
        <dbReference type="ChEBI" id="CHEBI:37565"/>
        <dbReference type="ChEBI" id="CHEBI:58805"/>
        <dbReference type="EC" id="2.7.7.65"/>
    </reaction>
</comment>
<accession>A0A4U1BHB5</accession>
<dbReference type="EMBL" id="SWCJ01000021">
    <property type="protein sequence ID" value="TKB50754.1"/>
    <property type="molecule type" value="Genomic_DNA"/>
</dbReference>
<dbReference type="CDD" id="cd01949">
    <property type="entry name" value="GGDEF"/>
    <property type="match status" value="1"/>
</dbReference>
<dbReference type="AlphaFoldDB" id="A0A4U1BHB5"/>
<dbReference type="GO" id="GO:0043709">
    <property type="term" value="P:cell adhesion involved in single-species biofilm formation"/>
    <property type="evidence" value="ECO:0007669"/>
    <property type="project" value="TreeGrafter"/>
</dbReference>
<dbReference type="InterPro" id="IPR029787">
    <property type="entry name" value="Nucleotide_cyclase"/>
</dbReference>
<dbReference type="SMART" id="SM00267">
    <property type="entry name" value="GGDEF"/>
    <property type="match status" value="1"/>
</dbReference>
<comment type="cofactor">
    <cofactor evidence="1">
        <name>Mg(2+)</name>
        <dbReference type="ChEBI" id="CHEBI:18420"/>
    </cofactor>
</comment>
<gene>
    <name evidence="5" type="ORF">FCL42_19090</name>
</gene>
<dbReference type="InterPro" id="IPR000160">
    <property type="entry name" value="GGDEF_dom"/>
</dbReference>
<protein>
    <recommendedName>
        <fullName evidence="2">diguanylate cyclase</fullName>
        <ecNumber evidence="2">2.7.7.65</ecNumber>
    </recommendedName>
</protein>
<evidence type="ECO:0000256" key="2">
    <source>
        <dbReference type="ARBA" id="ARBA00012528"/>
    </source>
</evidence>
<dbReference type="PANTHER" id="PTHR45138:SF9">
    <property type="entry name" value="DIGUANYLATE CYCLASE DGCM-RELATED"/>
    <property type="match status" value="1"/>
</dbReference>
<feature type="domain" description="GGDEF" evidence="4">
    <location>
        <begin position="362"/>
        <end position="502"/>
    </location>
</feature>
<dbReference type="InterPro" id="IPR050469">
    <property type="entry name" value="Diguanylate_Cyclase"/>
</dbReference>
<dbReference type="PROSITE" id="PS50887">
    <property type="entry name" value="GGDEF"/>
    <property type="match status" value="1"/>
</dbReference>
<sequence length="515" mass="58688">MTLKRLVLLLSLVLVLVLAASYWVIRSWMLLPMLEIRVAEQQWHEVHSVDQWLMQQQRLLGDRAQGMDYQQWAVSALKEEPLPSPASSGELALTFYPSLILAADAHTQIVPIDALPIFSAESAFVRARLMPTMLPETQVSRQGMVQQSGRLYLYATTTLCLTGKQNCSLGYLTLVKELEPDSLTEFFGELGIMIKLRSAQGSDLSLPQLGGELAFTDALFQRELLVVDSLEQPVWVMSIQHLQQLNTKVEWREWIALLLIFLMVPASNYLIWKLFIKPLEYGSQQLQQMEREQSYRKLTMRPNVLEFQILVKAFNGLIGRVEKQREQLHSLSQTDALTGLANRRGMEQFTEREWQRLCRARYGMAVLMMDIDDFKAYNDKYGHQAGDDCLVAVSREIKRVARRGEDLACRYGGEEFCVVYVELKPEVALELAESIRVKVEALHKTTALIRRPVTISIGVSVLVPGDDADKQFSGFEQLIRIADQQLYLAKQQGKNRINHWLSCRDAQSGVDAKPK</sequence>
<dbReference type="EC" id="2.7.7.65" evidence="2"/>
<reference evidence="5 6" key="1">
    <citation type="submission" date="2019-04" db="EMBL/GenBank/DDBJ databases">
        <authorList>
            <person name="Hwang J.C."/>
        </authorList>
    </citation>
    <scope>NUCLEOTIDE SEQUENCE [LARGE SCALE GENOMIC DNA]</scope>
    <source>
        <strain evidence="5 6">IMCC35002</strain>
    </source>
</reference>
<evidence type="ECO:0000256" key="1">
    <source>
        <dbReference type="ARBA" id="ARBA00001946"/>
    </source>
</evidence>
<dbReference type="FunFam" id="3.30.70.270:FF:000001">
    <property type="entry name" value="Diguanylate cyclase domain protein"/>
    <property type="match status" value="1"/>
</dbReference>
<dbReference type="Gene3D" id="3.30.70.270">
    <property type="match status" value="1"/>
</dbReference>
<proteinExistence type="predicted"/>